<dbReference type="PANTHER" id="PTHR30627">
    <property type="entry name" value="PEPTIDOGLYCAN D,D-TRANSPEPTIDASE"/>
    <property type="match status" value="1"/>
</dbReference>
<dbReference type="InterPro" id="IPR050515">
    <property type="entry name" value="Beta-lactam/transpept"/>
</dbReference>
<keyword evidence="1" id="KW-1133">Transmembrane helix</keyword>
<gene>
    <name evidence="4" type="ORF">GCM10010405_45550</name>
</gene>
<evidence type="ECO:0000313" key="5">
    <source>
        <dbReference type="Proteomes" id="UP001501638"/>
    </source>
</evidence>
<dbReference type="InterPro" id="IPR012338">
    <property type="entry name" value="Beta-lactam/transpept-like"/>
</dbReference>
<feature type="domain" description="Penicillin-binding protein transpeptidase" evidence="2">
    <location>
        <begin position="273"/>
        <end position="545"/>
    </location>
</feature>
<dbReference type="Gene3D" id="3.40.710.10">
    <property type="entry name" value="DD-peptidase/beta-lactamase superfamily"/>
    <property type="match status" value="1"/>
</dbReference>
<organism evidence="4 5">
    <name type="scientific">Streptomyces macrosporus</name>
    <dbReference type="NCBI Taxonomy" id="44032"/>
    <lineage>
        <taxon>Bacteria</taxon>
        <taxon>Bacillati</taxon>
        <taxon>Actinomycetota</taxon>
        <taxon>Actinomycetes</taxon>
        <taxon>Kitasatosporales</taxon>
        <taxon>Streptomycetaceae</taxon>
        <taxon>Streptomyces</taxon>
    </lineage>
</organism>
<dbReference type="InterPro" id="IPR001460">
    <property type="entry name" value="PCN-bd_Tpept"/>
</dbReference>
<accession>A0ABP5XKV2</accession>
<keyword evidence="5" id="KW-1185">Reference proteome</keyword>
<proteinExistence type="predicted"/>
<dbReference type="Pfam" id="PF00905">
    <property type="entry name" value="Transpeptidase"/>
    <property type="match status" value="1"/>
</dbReference>
<feature type="domain" description="NTF2-like N-terminal transpeptidase" evidence="3">
    <location>
        <begin position="66"/>
        <end position="173"/>
    </location>
</feature>
<reference evidence="5" key="1">
    <citation type="journal article" date="2019" name="Int. J. Syst. Evol. Microbiol.">
        <title>The Global Catalogue of Microorganisms (GCM) 10K type strain sequencing project: providing services to taxonomists for standard genome sequencing and annotation.</title>
        <authorList>
            <consortium name="The Broad Institute Genomics Platform"/>
            <consortium name="The Broad Institute Genome Sequencing Center for Infectious Disease"/>
            <person name="Wu L."/>
            <person name="Ma J."/>
        </authorList>
    </citation>
    <scope>NUCLEOTIDE SEQUENCE [LARGE SCALE GENOMIC DNA]</scope>
    <source>
        <strain evidence="5">JCM 6305</strain>
    </source>
</reference>
<protein>
    <submittedName>
        <fullName evidence="4">Penicillin-binding transpeptidase domain-containing protein</fullName>
    </submittedName>
</protein>
<dbReference type="RefSeq" id="WP_344326514.1">
    <property type="nucleotide sequence ID" value="NZ_BAAASZ010000031.1"/>
</dbReference>
<keyword evidence="1" id="KW-0812">Transmembrane</keyword>
<evidence type="ECO:0000256" key="1">
    <source>
        <dbReference type="SAM" id="Phobius"/>
    </source>
</evidence>
<evidence type="ECO:0000313" key="4">
    <source>
        <dbReference type="EMBL" id="GAA2456438.1"/>
    </source>
</evidence>
<evidence type="ECO:0000259" key="3">
    <source>
        <dbReference type="Pfam" id="PF05223"/>
    </source>
</evidence>
<dbReference type="PANTHER" id="PTHR30627:SF24">
    <property type="entry name" value="PENICILLIN-BINDING PROTEIN 4B"/>
    <property type="match status" value="1"/>
</dbReference>
<dbReference type="SUPFAM" id="SSF56601">
    <property type="entry name" value="beta-lactamase/transpeptidase-like"/>
    <property type="match status" value="1"/>
</dbReference>
<name>A0ABP5XKV2_9ACTN</name>
<dbReference type="Pfam" id="PF05223">
    <property type="entry name" value="MecA_N"/>
    <property type="match status" value="1"/>
</dbReference>
<keyword evidence="1" id="KW-0472">Membrane</keyword>
<sequence length="549" mass="56676">MRDGRKVAVIGAVFAAMVGAAGFGAYTLIGDGGTSSDGGGQDVTVAEGSADAAVETGPPSAEEVRATAERFLAAWQAGKVEEAAALTDDEAAAAEALTGYRKDARVARASFEQGTATGADVPFTVTAQVAYDKGRRAGWTYESELTVVRDTETGEAVVDWEPSVLHPALEDGQTLETAEAGAPPIKALDRNGTELTAEEYPELAGILADLRKRYGDKTDGRPGVEARIVDAEGKEVKKLKEFSKGTPGELRTTLDAKVQKAAVRAISGKGRASVVALKAGTGEILAVANTPADGFNTALKGSLAPGSTMKIVTASMLIEKGLASSSEQHPCPKYFTHGGWRFQNLDKFEIKGGTFAQSFAASCNTAFISQAGKLKDDDLTRQARDVFGIGLNWQVGTATFDGSVPVQSDAQMAASLIGQGGVRANPLVMASVSATVKSGVFKQPYIVSPEVDGRTLARAPRALPASVAQELRSLMRLTATSGSAAEAMAGTSGDFGAKTGSAEVDGQKKPNAWFTAYRNDMAVAAVVPASGHGGKNAGPVVRAVLNSAG</sequence>
<dbReference type="EMBL" id="BAAASZ010000031">
    <property type="protein sequence ID" value="GAA2456438.1"/>
    <property type="molecule type" value="Genomic_DNA"/>
</dbReference>
<feature type="transmembrane region" description="Helical" evidence="1">
    <location>
        <begin position="7"/>
        <end position="29"/>
    </location>
</feature>
<dbReference type="Proteomes" id="UP001501638">
    <property type="component" value="Unassembled WGS sequence"/>
</dbReference>
<comment type="caution">
    <text evidence="4">The sequence shown here is derived from an EMBL/GenBank/DDBJ whole genome shotgun (WGS) entry which is preliminary data.</text>
</comment>
<dbReference type="InterPro" id="IPR007887">
    <property type="entry name" value="MecA_N"/>
</dbReference>
<evidence type="ECO:0000259" key="2">
    <source>
        <dbReference type="Pfam" id="PF00905"/>
    </source>
</evidence>